<evidence type="ECO:0000256" key="1">
    <source>
        <dbReference type="ARBA" id="ARBA00004141"/>
    </source>
</evidence>
<dbReference type="RefSeq" id="WP_102648447.1">
    <property type="nucleotide sequence ID" value="NZ_PNYA01000030.1"/>
</dbReference>
<evidence type="ECO:0000256" key="5">
    <source>
        <dbReference type="SAM" id="Phobius"/>
    </source>
</evidence>
<keyword evidence="4 5" id="KW-0472">Membrane</keyword>
<evidence type="ECO:0000256" key="3">
    <source>
        <dbReference type="ARBA" id="ARBA00022989"/>
    </source>
</evidence>
<feature type="transmembrane region" description="Helical" evidence="5">
    <location>
        <begin position="33"/>
        <end position="56"/>
    </location>
</feature>
<keyword evidence="3 5" id="KW-1133">Transmembrane helix</keyword>
<feature type="transmembrane region" description="Helical" evidence="5">
    <location>
        <begin position="68"/>
        <end position="89"/>
    </location>
</feature>
<feature type="transmembrane region" description="Helical" evidence="5">
    <location>
        <begin position="175"/>
        <end position="192"/>
    </location>
</feature>
<evidence type="ECO:0000256" key="2">
    <source>
        <dbReference type="ARBA" id="ARBA00022692"/>
    </source>
</evidence>
<sequence>MAAGDIQVTIFTDMFNMFDQTVLDTINSGSARIISLVSPLAAAGFGIYVILVMMSYLRGHNDQPVVDFAMKMVGWSVVISLGMNVGLYSEYVVPFFNGLGDALGNAIIGNMTGTTALDTLASAYINGADQVYNNAQGIAPTLAALAVILITFLFGFPFLAIAAAYIILSKFALGLLLALGPVFVICRLFPATARFFESWVSQCLNYGFLVALYAAAMAVEVKFANSQISKQLNVSASSMSGPSFSWTGLATLALMDIAFIVIALNLPSLASQLAGGIGISSMTGSIARASRLLSQLAKAGRGGVAAPRSGGSVSQA</sequence>
<dbReference type="OrthoDB" id="6956705at2"/>
<dbReference type="InterPro" id="IPR007688">
    <property type="entry name" value="Conjugal_tfr_TrbL/VirB6"/>
</dbReference>
<evidence type="ECO:0000313" key="6">
    <source>
        <dbReference type="EMBL" id="PMS15608.1"/>
    </source>
</evidence>
<comment type="subcellular location">
    <subcellularLocation>
        <location evidence="1">Membrane</location>
        <topology evidence="1">Multi-pass membrane protein</topology>
    </subcellularLocation>
</comment>
<evidence type="ECO:0000256" key="4">
    <source>
        <dbReference type="ARBA" id="ARBA00023136"/>
    </source>
</evidence>
<keyword evidence="2 5" id="KW-0812">Transmembrane</keyword>
<dbReference type="GO" id="GO:0030255">
    <property type="term" value="P:protein secretion by the type IV secretion system"/>
    <property type="evidence" value="ECO:0007669"/>
    <property type="project" value="InterPro"/>
</dbReference>
<dbReference type="EMBL" id="PNYA01000030">
    <property type="protein sequence ID" value="PMS15608.1"/>
    <property type="molecule type" value="Genomic_DNA"/>
</dbReference>
<reference evidence="6 7" key="1">
    <citation type="submission" date="2018-01" db="EMBL/GenBank/DDBJ databases">
        <title>Whole genome analyses suggest that Burkholderia sensu lato contains two further novel genera in the rhizoxinica-symbiotica group Mycetohabitans gen. nov., and Trinickia gen. nov.: implications for the evolution of diazotrophy and nodulation in the Burkholderiaceae.</title>
        <authorList>
            <person name="Estrada-de los Santos P."/>
            <person name="Palmer M."/>
            <person name="Chavez-Ramirez B."/>
            <person name="Beukes C."/>
            <person name="Steenkamp E.T."/>
            <person name="Hirsch A.M."/>
            <person name="Manyaka P."/>
            <person name="Maluk M."/>
            <person name="Lafos M."/>
            <person name="Crook M."/>
            <person name="Gross E."/>
            <person name="Simon M.F."/>
            <person name="Bueno dos Reis Junior F."/>
            <person name="Poole P.S."/>
            <person name="Venter S.N."/>
            <person name="James E.K."/>
        </authorList>
    </citation>
    <scope>NUCLEOTIDE SEQUENCE [LARGE SCALE GENOMIC DNA]</scope>
    <source>
        <strain evidence="6 7">GIMN1.004</strain>
    </source>
</reference>
<keyword evidence="7" id="KW-1185">Reference proteome</keyword>
<feature type="transmembrane region" description="Helical" evidence="5">
    <location>
        <begin position="204"/>
        <end position="223"/>
    </location>
</feature>
<evidence type="ECO:0000313" key="7">
    <source>
        <dbReference type="Proteomes" id="UP000235616"/>
    </source>
</evidence>
<accession>A0A2N7VEM8</accession>
<feature type="transmembrane region" description="Helical" evidence="5">
    <location>
        <begin position="244"/>
        <end position="264"/>
    </location>
</feature>
<proteinExistence type="predicted"/>
<feature type="transmembrane region" description="Helical" evidence="5">
    <location>
        <begin position="142"/>
        <end position="168"/>
    </location>
</feature>
<dbReference type="GO" id="GO:0016020">
    <property type="term" value="C:membrane"/>
    <property type="evidence" value="ECO:0007669"/>
    <property type="project" value="UniProtKB-SubCell"/>
</dbReference>
<dbReference type="Pfam" id="PF04610">
    <property type="entry name" value="TrbL"/>
    <property type="match status" value="1"/>
</dbReference>
<dbReference type="Proteomes" id="UP000235616">
    <property type="component" value="Unassembled WGS sequence"/>
</dbReference>
<organism evidence="6 7">
    <name type="scientific">Trinickia dabaoshanensis</name>
    <dbReference type="NCBI Taxonomy" id="564714"/>
    <lineage>
        <taxon>Bacteria</taxon>
        <taxon>Pseudomonadati</taxon>
        <taxon>Pseudomonadota</taxon>
        <taxon>Betaproteobacteria</taxon>
        <taxon>Burkholderiales</taxon>
        <taxon>Burkholderiaceae</taxon>
        <taxon>Trinickia</taxon>
    </lineage>
</organism>
<comment type="caution">
    <text evidence="6">The sequence shown here is derived from an EMBL/GenBank/DDBJ whole genome shotgun (WGS) entry which is preliminary data.</text>
</comment>
<name>A0A2N7VEM8_9BURK</name>
<dbReference type="AlphaFoldDB" id="A0A2N7VEM8"/>
<protein>
    <submittedName>
        <fullName evidence="6">Conjugal transfer protein TrbL</fullName>
    </submittedName>
</protein>
<gene>
    <name evidence="6" type="ORF">C0Z18_26705</name>
</gene>